<evidence type="ECO:0000313" key="2">
    <source>
        <dbReference type="EMBL" id="OCL10468.1"/>
    </source>
</evidence>
<organism evidence="2 3">
    <name type="scientific">Glonium stellatum</name>
    <dbReference type="NCBI Taxonomy" id="574774"/>
    <lineage>
        <taxon>Eukaryota</taxon>
        <taxon>Fungi</taxon>
        <taxon>Dikarya</taxon>
        <taxon>Ascomycota</taxon>
        <taxon>Pezizomycotina</taxon>
        <taxon>Dothideomycetes</taxon>
        <taxon>Pleosporomycetidae</taxon>
        <taxon>Gloniales</taxon>
        <taxon>Gloniaceae</taxon>
        <taxon>Glonium</taxon>
    </lineage>
</organism>
<dbReference type="AlphaFoldDB" id="A0A8E2F5R3"/>
<name>A0A8E2F5R3_9PEZI</name>
<keyword evidence="1" id="KW-0812">Transmembrane</keyword>
<protein>
    <submittedName>
        <fullName evidence="2">Uncharacterized protein</fullName>
    </submittedName>
</protein>
<gene>
    <name evidence="2" type="ORF">AOQ84DRAFT_353516</name>
</gene>
<keyword evidence="1" id="KW-1133">Transmembrane helix</keyword>
<keyword evidence="1" id="KW-0472">Membrane</keyword>
<evidence type="ECO:0000256" key="1">
    <source>
        <dbReference type="SAM" id="Phobius"/>
    </source>
</evidence>
<keyword evidence="3" id="KW-1185">Reference proteome</keyword>
<dbReference type="EMBL" id="KV749236">
    <property type="protein sequence ID" value="OCL10468.1"/>
    <property type="molecule type" value="Genomic_DNA"/>
</dbReference>
<dbReference type="Proteomes" id="UP000250140">
    <property type="component" value="Unassembled WGS sequence"/>
</dbReference>
<proteinExistence type="predicted"/>
<sequence length="88" mass="9854">MASPRPSAPAIGSKKTIAMWGSALQGQPQLGHIVTRLINVFFSVWSILLSVVSSISVFLRATNYLAGIRQQFYFFRMQKKRHVSILVC</sequence>
<evidence type="ECO:0000313" key="3">
    <source>
        <dbReference type="Proteomes" id="UP000250140"/>
    </source>
</evidence>
<feature type="transmembrane region" description="Helical" evidence="1">
    <location>
        <begin position="37"/>
        <end position="59"/>
    </location>
</feature>
<reference evidence="2 3" key="1">
    <citation type="journal article" date="2016" name="Nat. Commun.">
        <title>Ectomycorrhizal ecology is imprinted in the genome of the dominant symbiotic fungus Cenococcum geophilum.</title>
        <authorList>
            <consortium name="DOE Joint Genome Institute"/>
            <person name="Peter M."/>
            <person name="Kohler A."/>
            <person name="Ohm R.A."/>
            <person name="Kuo A."/>
            <person name="Krutzmann J."/>
            <person name="Morin E."/>
            <person name="Arend M."/>
            <person name="Barry K.W."/>
            <person name="Binder M."/>
            <person name="Choi C."/>
            <person name="Clum A."/>
            <person name="Copeland A."/>
            <person name="Grisel N."/>
            <person name="Haridas S."/>
            <person name="Kipfer T."/>
            <person name="LaButti K."/>
            <person name="Lindquist E."/>
            <person name="Lipzen A."/>
            <person name="Maire R."/>
            <person name="Meier B."/>
            <person name="Mihaltcheva S."/>
            <person name="Molinier V."/>
            <person name="Murat C."/>
            <person name="Poggeler S."/>
            <person name="Quandt C.A."/>
            <person name="Sperisen C."/>
            <person name="Tritt A."/>
            <person name="Tisserant E."/>
            <person name="Crous P.W."/>
            <person name="Henrissat B."/>
            <person name="Nehls U."/>
            <person name="Egli S."/>
            <person name="Spatafora J.W."/>
            <person name="Grigoriev I.V."/>
            <person name="Martin F.M."/>
        </authorList>
    </citation>
    <scope>NUCLEOTIDE SEQUENCE [LARGE SCALE GENOMIC DNA]</scope>
    <source>
        <strain evidence="2 3">CBS 207.34</strain>
    </source>
</reference>
<accession>A0A8E2F5R3</accession>